<organism evidence="3 4">
    <name type="scientific">Aristolochia fimbriata</name>
    <name type="common">White veined hardy Dutchman's pipe vine</name>
    <dbReference type="NCBI Taxonomy" id="158543"/>
    <lineage>
        <taxon>Eukaryota</taxon>
        <taxon>Viridiplantae</taxon>
        <taxon>Streptophyta</taxon>
        <taxon>Embryophyta</taxon>
        <taxon>Tracheophyta</taxon>
        <taxon>Spermatophyta</taxon>
        <taxon>Magnoliopsida</taxon>
        <taxon>Magnoliidae</taxon>
        <taxon>Piperales</taxon>
        <taxon>Aristolochiaceae</taxon>
        <taxon>Aristolochia</taxon>
    </lineage>
</organism>
<gene>
    <name evidence="3" type="ORF">H6P81_004872</name>
</gene>
<dbReference type="Proteomes" id="UP000825729">
    <property type="component" value="Unassembled WGS sequence"/>
</dbReference>
<dbReference type="InterPro" id="IPR036047">
    <property type="entry name" value="F-box-like_dom_sf"/>
</dbReference>
<dbReference type="SUPFAM" id="SSF81383">
    <property type="entry name" value="F-box domain"/>
    <property type="match status" value="1"/>
</dbReference>
<dbReference type="EMBL" id="JAINDJ010000003">
    <property type="protein sequence ID" value="KAG9451968.1"/>
    <property type="molecule type" value="Genomic_DNA"/>
</dbReference>
<dbReference type="PANTHER" id="PTHR35546:SF130">
    <property type="entry name" value="EXPRESSED PROTEIN"/>
    <property type="match status" value="1"/>
</dbReference>
<proteinExistence type="predicted"/>
<protein>
    <recommendedName>
        <fullName evidence="2">F-box domain-containing protein</fullName>
    </recommendedName>
</protein>
<sequence length="275" mass="31041">MEEEKIAEEEIIDDINVRLGDEVCEEIFSRLPCKSRYRAKCVSKTWNNLISAATELRRRRPLLTTSGLFYGETFVRVKWNYASFSSRDDGGGDKPHQSGSGFSLDFLPGHKEETLMIENTHNGLVLCSNRITINGPSDRVDITHYLCNPLTKEWIVVDQRVIPCNTSSAALVFDPLKSTFKIILFLLISHELKTEVLCSETDRGKQILLHFAAGGEKLSLVEPVYPPAREKRVEGNRRRPPFHQRRSATPVAGDLETGGLVRREMGTQSPSRNNI</sequence>
<dbReference type="Pfam" id="PF00646">
    <property type="entry name" value="F-box"/>
    <property type="match status" value="1"/>
</dbReference>
<dbReference type="PANTHER" id="PTHR35546">
    <property type="entry name" value="F-BOX PROTEIN INTERACTION DOMAIN PROTEIN-RELATED"/>
    <property type="match status" value="1"/>
</dbReference>
<dbReference type="InterPro" id="IPR055290">
    <property type="entry name" value="At3g26010-like"/>
</dbReference>
<dbReference type="SMART" id="SM00256">
    <property type="entry name" value="FBOX"/>
    <property type="match status" value="1"/>
</dbReference>
<evidence type="ECO:0000256" key="1">
    <source>
        <dbReference type="SAM" id="MobiDB-lite"/>
    </source>
</evidence>
<comment type="caution">
    <text evidence="3">The sequence shown here is derived from an EMBL/GenBank/DDBJ whole genome shotgun (WGS) entry which is preliminary data.</text>
</comment>
<name>A0AAV7EXD4_ARIFI</name>
<evidence type="ECO:0000313" key="4">
    <source>
        <dbReference type="Proteomes" id="UP000825729"/>
    </source>
</evidence>
<feature type="region of interest" description="Disordered" evidence="1">
    <location>
        <begin position="229"/>
        <end position="275"/>
    </location>
</feature>
<accession>A0AAV7EXD4</accession>
<evidence type="ECO:0000259" key="2">
    <source>
        <dbReference type="SMART" id="SM00256"/>
    </source>
</evidence>
<dbReference type="Gene3D" id="1.20.1280.50">
    <property type="match status" value="1"/>
</dbReference>
<keyword evidence="4" id="KW-1185">Reference proteome</keyword>
<feature type="compositionally biased region" description="Polar residues" evidence="1">
    <location>
        <begin position="266"/>
        <end position="275"/>
    </location>
</feature>
<dbReference type="AlphaFoldDB" id="A0AAV7EXD4"/>
<dbReference type="InterPro" id="IPR001810">
    <property type="entry name" value="F-box_dom"/>
</dbReference>
<evidence type="ECO:0000313" key="3">
    <source>
        <dbReference type="EMBL" id="KAG9451968.1"/>
    </source>
</evidence>
<reference evidence="3 4" key="1">
    <citation type="submission" date="2021-07" db="EMBL/GenBank/DDBJ databases">
        <title>The Aristolochia fimbriata genome: insights into angiosperm evolution, floral development and chemical biosynthesis.</title>
        <authorList>
            <person name="Jiao Y."/>
        </authorList>
    </citation>
    <scope>NUCLEOTIDE SEQUENCE [LARGE SCALE GENOMIC DNA]</scope>
    <source>
        <strain evidence="3">IBCAS-2021</strain>
        <tissue evidence="3">Leaf</tissue>
    </source>
</reference>
<feature type="domain" description="F-box" evidence="2">
    <location>
        <begin position="19"/>
        <end position="59"/>
    </location>
</feature>